<feature type="compositionally biased region" description="Polar residues" evidence="6">
    <location>
        <begin position="157"/>
        <end position="170"/>
    </location>
</feature>
<keyword evidence="9" id="KW-1185">Reference proteome</keyword>
<evidence type="ECO:0000256" key="1">
    <source>
        <dbReference type="ARBA" id="ARBA00004245"/>
    </source>
</evidence>
<evidence type="ECO:0000256" key="4">
    <source>
        <dbReference type="ARBA" id="ARBA00022701"/>
    </source>
</evidence>
<evidence type="ECO:0000313" key="10">
    <source>
        <dbReference type="WBParaSite" id="SRDH1_47610.2"/>
    </source>
</evidence>
<dbReference type="GO" id="GO:0051011">
    <property type="term" value="F:microtubule minus-end binding"/>
    <property type="evidence" value="ECO:0007669"/>
    <property type="project" value="TreeGrafter"/>
</dbReference>
<dbReference type="Gene3D" id="1.20.120.1900">
    <property type="entry name" value="Gamma-tubulin complex, C-terminal domain"/>
    <property type="match status" value="1"/>
</dbReference>
<keyword evidence="3" id="KW-0963">Cytoplasm</keyword>
<dbReference type="GO" id="GO:0000922">
    <property type="term" value="C:spindle pole"/>
    <property type="evidence" value="ECO:0007669"/>
    <property type="project" value="InterPro"/>
</dbReference>
<keyword evidence="5" id="KW-0206">Cytoskeleton</keyword>
<dbReference type="WBParaSite" id="SRDH1_47610.2">
    <property type="protein sequence ID" value="SRDH1_47610.2"/>
    <property type="gene ID" value="SRDH1_47610"/>
</dbReference>
<sequence>MISGVPDSLRLVVHDLITKILTTNRCESYSSADSVKQFYSFGENLFTCYSKPASLSEVEAQLFSILQVDGRDIDSVKLKRLLRILHNLPSVRRKAEILEFFYQLSNHNYCRRKADIPSVSESLFRNPNSFNNGSSGFVSDLISHSSVQPKSKPPTPTVRSTIRSGDSSNSATDHLVNLWGPSASDSYKPPLSSSSLNRRFLSQRIKNSSLPKAASRTTVSEADLLRELVFVLNGVGGNLIKYDHIQDSFRLVSTANVPVGQQDSIHRIAECGWLHNQIKQFVSRARNDRSAGTIVQSFASGLHEHLTEYYRLVATLESQLNQDKHDFSGDHHTNQSDQGTDYGRSLENIASLMHGDVGGLDSHADRTGDHQSTSSLSFVQPLTITRLVLWTQEPRLRLRFLASLCDVCRGLRGGALASAVFSYTLHGDPEVALIMRHLISNIASSLLHFISKWIYDGHLDDPYQEFFVESDPSVKMDRLWYDKYNLRHNMIPVFITSSQANKILVTGKSINFLIHVCGEKQGIKNRESIRHTRLKKVESMFEQDFDQSFDQMLSTVYKQTSQHLLETLIGRYHFLDHLRATRQFLLLGQGDFIQHLMDLLDSNLNKPCSQILLSRLSGILETAIRDTNAQYEQPEILQRLDVRLLDISTGQDTGWDIFSLDYHVDGPLATIFTDNCRFMYLFSFNFLWRAKRMEFTLSNLWKQQLCATRLGYGLQIDLSLVLHLLQLFGAEIRHFIQQLQYYINFEVLECAWENLVKQVHSAEDLGDIIKAHQAFLSNVFTRCLLDAESRQLLGQLRAIFNSILDYAQLHQDFNTTAMHENSIREKYASELQRAERTGHWGTDRLREEQESLRRKEFVDSKLAHLQARIRIQAAAYRANLIKFIDMLSNHTDCSLRLLAEHINFNGHYCNSTPGSSCTTSGSITSGYPSVMNHHHEKYQSSHHHQQQHIQSLVSTPPPLPSSSSQPTSQQEEQNKTKYSNIIILKSAQPYSGSITESSPTSSLTIGSKQTESGVSHLSDIEYRKNSSASDEYREFTLHPK</sequence>
<evidence type="ECO:0000256" key="6">
    <source>
        <dbReference type="SAM" id="MobiDB-lite"/>
    </source>
</evidence>
<dbReference type="AlphaFoldDB" id="A0AA85FES4"/>
<feature type="compositionally biased region" description="Basic and acidic residues" evidence="6">
    <location>
        <begin position="1018"/>
        <end position="1040"/>
    </location>
</feature>
<feature type="region of interest" description="Disordered" evidence="6">
    <location>
        <begin position="991"/>
        <end position="1040"/>
    </location>
</feature>
<dbReference type="GO" id="GO:0051321">
    <property type="term" value="P:meiotic cell cycle"/>
    <property type="evidence" value="ECO:0007669"/>
    <property type="project" value="TreeGrafter"/>
</dbReference>
<evidence type="ECO:0008006" key="11">
    <source>
        <dbReference type="Google" id="ProtNLM"/>
    </source>
</evidence>
<comment type="similarity">
    <text evidence="2">Belongs to the TUBGCP family.</text>
</comment>
<organism evidence="9 10">
    <name type="scientific">Schistosoma rodhaini</name>
    <dbReference type="NCBI Taxonomy" id="6188"/>
    <lineage>
        <taxon>Eukaryota</taxon>
        <taxon>Metazoa</taxon>
        <taxon>Spiralia</taxon>
        <taxon>Lophotrochozoa</taxon>
        <taxon>Platyhelminthes</taxon>
        <taxon>Trematoda</taxon>
        <taxon>Digenea</taxon>
        <taxon>Strigeidida</taxon>
        <taxon>Schistosomatoidea</taxon>
        <taxon>Schistosomatidae</taxon>
        <taxon>Schistosoma</taxon>
    </lineage>
</organism>
<feature type="compositionally biased region" description="Low complexity" evidence="6">
    <location>
        <begin position="991"/>
        <end position="1004"/>
    </location>
</feature>
<evidence type="ECO:0000256" key="3">
    <source>
        <dbReference type="ARBA" id="ARBA00022490"/>
    </source>
</evidence>
<reference evidence="9" key="1">
    <citation type="submission" date="2022-06" db="EMBL/GenBank/DDBJ databases">
        <authorList>
            <person name="Berger JAMES D."/>
            <person name="Berger JAMES D."/>
        </authorList>
    </citation>
    <scope>NUCLEOTIDE SEQUENCE [LARGE SCALE GENOMIC DNA]</scope>
</reference>
<feature type="compositionally biased region" description="Basic residues" evidence="6">
    <location>
        <begin position="936"/>
        <end position="946"/>
    </location>
</feature>
<dbReference type="GO" id="GO:0005874">
    <property type="term" value="C:microtubule"/>
    <property type="evidence" value="ECO:0007669"/>
    <property type="project" value="UniProtKB-KW"/>
</dbReference>
<protein>
    <recommendedName>
        <fullName evidence="11">Gamma-tubulin complex component</fullName>
    </recommendedName>
</protein>
<dbReference type="GO" id="GO:0000930">
    <property type="term" value="C:gamma-tubulin complex"/>
    <property type="evidence" value="ECO:0007669"/>
    <property type="project" value="TreeGrafter"/>
</dbReference>
<feature type="region of interest" description="Disordered" evidence="6">
    <location>
        <begin position="936"/>
        <end position="975"/>
    </location>
</feature>
<feature type="domain" description="Gamma tubulin complex component protein N-terminal" evidence="8">
    <location>
        <begin position="225"/>
        <end position="569"/>
    </location>
</feature>
<evidence type="ECO:0000259" key="7">
    <source>
        <dbReference type="Pfam" id="PF04130"/>
    </source>
</evidence>
<feature type="compositionally biased region" description="Low complexity" evidence="6">
    <location>
        <begin position="961"/>
        <end position="971"/>
    </location>
</feature>
<proteinExistence type="inferred from homology"/>
<feature type="compositionally biased region" description="Polar residues" evidence="6">
    <location>
        <begin position="1005"/>
        <end position="1015"/>
    </location>
</feature>
<dbReference type="GO" id="GO:0051225">
    <property type="term" value="P:spindle assembly"/>
    <property type="evidence" value="ECO:0007669"/>
    <property type="project" value="TreeGrafter"/>
</dbReference>
<dbReference type="GO" id="GO:0007020">
    <property type="term" value="P:microtubule nucleation"/>
    <property type="evidence" value="ECO:0007669"/>
    <property type="project" value="InterPro"/>
</dbReference>
<feature type="region of interest" description="Disordered" evidence="6">
    <location>
        <begin position="144"/>
        <end position="170"/>
    </location>
</feature>
<dbReference type="PANTHER" id="PTHR19302:SF14">
    <property type="entry name" value="GAMMA-TUBULIN COMPLEX COMPONENT 3"/>
    <property type="match status" value="1"/>
</dbReference>
<dbReference type="GO" id="GO:0000278">
    <property type="term" value="P:mitotic cell cycle"/>
    <property type="evidence" value="ECO:0007669"/>
    <property type="project" value="TreeGrafter"/>
</dbReference>
<dbReference type="GO" id="GO:0043015">
    <property type="term" value="F:gamma-tubulin binding"/>
    <property type="evidence" value="ECO:0007669"/>
    <property type="project" value="InterPro"/>
</dbReference>
<evidence type="ECO:0000259" key="8">
    <source>
        <dbReference type="Pfam" id="PF17681"/>
    </source>
</evidence>
<name>A0AA85FES4_9TREM</name>
<evidence type="ECO:0000256" key="2">
    <source>
        <dbReference type="ARBA" id="ARBA00010337"/>
    </source>
</evidence>
<dbReference type="Proteomes" id="UP000050792">
    <property type="component" value="Unassembled WGS sequence"/>
</dbReference>
<evidence type="ECO:0000313" key="9">
    <source>
        <dbReference type="Proteomes" id="UP000050792"/>
    </source>
</evidence>
<dbReference type="InterPro" id="IPR042241">
    <property type="entry name" value="GCP_C_sf"/>
</dbReference>
<dbReference type="InterPro" id="IPR041470">
    <property type="entry name" value="GCP_N"/>
</dbReference>
<accession>A0AA85FES4</accession>
<feature type="domain" description="Gamma tubulin complex component C-terminal" evidence="7">
    <location>
        <begin position="575"/>
        <end position="908"/>
    </location>
</feature>
<dbReference type="InterPro" id="IPR040457">
    <property type="entry name" value="GCP_C"/>
</dbReference>
<dbReference type="InterPro" id="IPR007259">
    <property type="entry name" value="GCP"/>
</dbReference>
<evidence type="ECO:0000256" key="5">
    <source>
        <dbReference type="ARBA" id="ARBA00023212"/>
    </source>
</evidence>
<comment type="subcellular location">
    <subcellularLocation>
        <location evidence="1">Cytoplasm</location>
        <location evidence="1">Cytoskeleton</location>
    </subcellularLocation>
</comment>
<reference evidence="10" key="2">
    <citation type="submission" date="2023-11" db="UniProtKB">
        <authorList>
            <consortium name="WormBaseParasite"/>
        </authorList>
    </citation>
    <scope>IDENTIFICATION</scope>
</reference>
<dbReference type="PANTHER" id="PTHR19302">
    <property type="entry name" value="GAMMA TUBULIN COMPLEX PROTEIN"/>
    <property type="match status" value="1"/>
</dbReference>
<dbReference type="Pfam" id="PF17681">
    <property type="entry name" value="GCP_N_terminal"/>
    <property type="match status" value="1"/>
</dbReference>
<dbReference type="GO" id="GO:0031122">
    <property type="term" value="P:cytoplasmic microtubule organization"/>
    <property type="evidence" value="ECO:0007669"/>
    <property type="project" value="TreeGrafter"/>
</dbReference>
<dbReference type="Pfam" id="PF04130">
    <property type="entry name" value="GCP_C_terminal"/>
    <property type="match status" value="1"/>
</dbReference>
<keyword evidence="4" id="KW-0493">Microtubule</keyword>